<evidence type="ECO:0000256" key="2">
    <source>
        <dbReference type="ARBA" id="ARBA00022771"/>
    </source>
</evidence>
<dbReference type="InterPro" id="IPR000962">
    <property type="entry name" value="Znf_DskA_TraR"/>
</dbReference>
<evidence type="ECO:0000256" key="3">
    <source>
        <dbReference type="ARBA" id="ARBA00022833"/>
    </source>
</evidence>
<dbReference type="RefSeq" id="WP_239066439.1">
    <property type="nucleotide sequence ID" value="NZ_BONR01000001.1"/>
</dbReference>
<protein>
    <recommendedName>
        <fullName evidence="6">Zinc finger DksA/TraR C4-type domain-containing protein</fullName>
    </recommendedName>
</protein>
<keyword evidence="3" id="KW-0862">Zinc</keyword>
<dbReference type="Pfam" id="PF01258">
    <property type="entry name" value="zf-dskA_traR"/>
    <property type="match status" value="1"/>
</dbReference>
<evidence type="ECO:0000256" key="4">
    <source>
        <dbReference type="PROSITE-ProRule" id="PRU00510"/>
    </source>
</evidence>
<keyword evidence="1" id="KW-0479">Metal-binding</keyword>
<keyword evidence="8" id="KW-1185">Reference proteome</keyword>
<reference evidence="7" key="1">
    <citation type="submission" date="2021-01" db="EMBL/GenBank/DDBJ databases">
        <title>Whole genome shotgun sequence of Demequina activiva NBRC 110675.</title>
        <authorList>
            <person name="Komaki H."/>
            <person name="Tamura T."/>
        </authorList>
    </citation>
    <scope>NUCLEOTIDE SEQUENCE</scope>
    <source>
        <strain evidence="7">NBRC 110675</strain>
    </source>
</reference>
<evidence type="ECO:0000313" key="7">
    <source>
        <dbReference type="EMBL" id="GIG53468.1"/>
    </source>
</evidence>
<feature type="domain" description="Zinc finger DksA/TraR C4-type" evidence="6">
    <location>
        <begin position="55"/>
        <end position="86"/>
    </location>
</feature>
<name>A0A919Q2Y9_9MICO</name>
<dbReference type="AlphaFoldDB" id="A0A919Q2Y9"/>
<proteinExistence type="predicted"/>
<evidence type="ECO:0000259" key="6">
    <source>
        <dbReference type="Pfam" id="PF01258"/>
    </source>
</evidence>
<feature type="region of interest" description="Disordered" evidence="5">
    <location>
        <begin position="1"/>
        <end position="23"/>
    </location>
</feature>
<evidence type="ECO:0000256" key="5">
    <source>
        <dbReference type="SAM" id="MobiDB-lite"/>
    </source>
</evidence>
<dbReference type="SUPFAM" id="SSF57716">
    <property type="entry name" value="Glucocorticoid receptor-like (DNA-binding domain)"/>
    <property type="match status" value="1"/>
</dbReference>
<dbReference type="Gene3D" id="1.20.120.910">
    <property type="entry name" value="DksA, coiled-coil domain"/>
    <property type="match status" value="1"/>
</dbReference>
<dbReference type="GO" id="GO:0008270">
    <property type="term" value="F:zinc ion binding"/>
    <property type="evidence" value="ECO:0007669"/>
    <property type="project" value="UniProtKB-KW"/>
</dbReference>
<keyword evidence="2" id="KW-0863">Zinc-finger</keyword>
<organism evidence="7 8">
    <name type="scientific">Demequina activiva</name>
    <dbReference type="NCBI Taxonomy" id="1582364"/>
    <lineage>
        <taxon>Bacteria</taxon>
        <taxon>Bacillati</taxon>
        <taxon>Actinomycetota</taxon>
        <taxon>Actinomycetes</taxon>
        <taxon>Micrococcales</taxon>
        <taxon>Demequinaceae</taxon>
        <taxon>Demequina</taxon>
    </lineage>
</organism>
<gene>
    <name evidence="7" type="ORF">Dac01nite_02200</name>
</gene>
<dbReference type="PROSITE" id="PS51128">
    <property type="entry name" value="ZF_DKSA_2"/>
    <property type="match status" value="1"/>
</dbReference>
<dbReference type="Proteomes" id="UP000652354">
    <property type="component" value="Unassembled WGS sequence"/>
</dbReference>
<evidence type="ECO:0000313" key="8">
    <source>
        <dbReference type="Proteomes" id="UP000652354"/>
    </source>
</evidence>
<comment type="caution">
    <text evidence="7">The sequence shown here is derived from an EMBL/GenBank/DDBJ whole genome shotgun (WGS) entry which is preliminary data.</text>
</comment>
<sequence length="86" mass="9390">MSAVTQARRGEFDDDEHDPEGVTLSSQWSMLAGLLETARAERRRVEAAQARLADGTFGTCATCGAPIPLAQLEARPWRERCVACAR</sequence>
<feature type="zinc finger region" description="dksA C4-type" evidence="4">
    <location>
        <begin position="60"/>
        <end position="84"/>
    </location>
</feature>
<dbReference type="EMBL" id="BONR01000001">
    <property type="protein sequence ID" value="GIG53468.1"/>
    <property type="molecule type" value="Genomic_DNA"/>
</dbReference>
<accession>A0A919Q2Y9</accession>
<dbReference type="PANTHER" id="PTHR33823:SF4">
    <property type="entry name" value="GENERAL STRESS PROTEIN 16O"/>
    <property type="match status" value="1"/>
</dbReference>
<evidence type="ECO:0000256" key="1">
    <source>
        <dbReference type="ARBA" id="ARBA00022723"/>
    </source>
</evidence>
<dbReference type="PANTHER" id="PTHR33823">
    <property type="entry name" value="RNA POLYMERASE-BINDING TRANSCRIPTION FACTOR DKSA-RELATED"/>
    <property type="match status" value="1"/>
</dbReference>